<evidence type="ECO:0000259" key="4">
    <source>
        <dbReference type="PROSITE" id="PS50966"/>
    </source>
</evidence>
<sequence length="324" mass="35934">MGQSHCLKPCEPRKLNLTVALNSDVLLPCIFNVSLLQKAQSMLAAVWTHGQTNLVELNTLGQVQFWNHKEHRVNIIKSPQKGNFSIFIKLVQESDQGLYCCELFDGQNGSMGCEEVQLSLQKAPPGDTWMGLLVNYWYYTAAGGAVFILLILGCACCVWHRCVQVQRTRSGNSTIGWVNNDFYGKIRYNQAVAEQLLKDIRKVYQETSQIPDDLLLALKFVFGPSALQALDLVDQRSVTCLSSPSGRAVFQVIGGSGRLYTCYTSCHYCPCPAFAFSVLRRNDSLLCKHILAAYLCQTMGLSQQEVVTNQQMSDILSGKAGQGT</sequence>
<dbReference type="OrthoDB" id="337581at2759"/>
<evidence type="ECO:0000256" key="1">
    <source>
        <dbReference type="PROSITE-ProRule" id="PRU00325"/>
    </source>
</evidence>
<feature type="domain" description="SWIM-type" evidence="4">
    <location>
        <begin position="260"/>
        <end position="298"/>
    </location>
</feature>
<evidence type="ECO:0000313" key="5">
    <source>
        <dbReference type="EMBL" id="KAJ8275772.1"/>
    </source>
</evidence>
<gene>
    <name evidence="5" type="ORF">COCON_G00075240</name>
</gene>
<dbReference type="PANTHER" id="PTHR28498:SF1">
    <property type="entry name" value="ZINC FINGER SWIM DOMAIN-CONTAINING PROTEIN 7"/>
    <property type="match status" value="1"/>
</dbReference>
<dbReference type="InterPro" id="IPR013106">
    <property type="entry name" value="Ig_V-set"/>
</dbReference>
<feature type="domain" description="Ig-like" evidence="3">
    <location>
        <begin position="12"/>
        <end position="119"/>
    </location>
</feature>
<dbReference type="InterPro" id="IPR007110">
    <property type="entry name" value="Ig-like_dom"/>
</dbReference>
<dbReference type="Pfam" id="PF07686">
    <property type="entry name" value="V-set"/>
    <property type="match status" value="1"/>
</dbReference>
<dbReference type="Gene3D" id="2.60.40.10">
    <property type="entry name" value="Immunoglobulins"/>
    <property type="match status" value="1"/>
</dbReference>
<dbReference type="EMBL" id="JAFJMO010000005">
    <property type="protein sequence ID" value="KAJ8275772.1"/>
    <property type="molecule type" value="Genomic_DNA"/>
</dbReference>
<dbReference type="PANTHER" id="PTHR28498">
    <property type="entry name" value="ZINC FINGER SWIM DOMAIN-CONTAINING PROTEIN 7"/>
    <property type="match status" value="1"/>
</dbReference>
<dbReference type="GO" id="GO:0008270">
    <property type="term" value="F:zinc ion binding"/>
    <property type="evidence" value="ECO:0007669"/>
    <property type="project" value="UniProtKB-KW"/>
</dbReference>
<dbReference type="InterPro" id="IPR007527">
    <property type="entry name" value="Znf_SWIM"/>
</dbReference>
<name>A0A9Q1DNH1_CONCO</name>
<keyword evidence="1" id="KW-0862">Zinc</keyword>
<keyword evidence="6" id="KW-1185">Reference proteome</keyword>
<dbReference type="InterPro" id="IPR036179">
    <property type="entry name" value="Ig-like_dom_sf"/>
</dbReference>
<keyword evidence="1" id="KW-0863">Zinc-finger</keyword>
<dbReference type="GO" id="GO:0097196">
    <property type="term" value="C:Shu complex"/>
    <property type="evidence" value="ECO:0007669"/>
    <property type="project" value="TreeGrafter"/>
</dbReference>
<evidence type="ECO:0000259" key="3">
    <source>
        <dbReference type="PROSITE" id="PS50835"/>
    </source>
</evidence>
<dbReference type="PROSITE" id="PS50966">
    <property type="entry name" value="ZF_SWIM"/>
    <property type="match status" value="1"/>
</dbReference>
<comment type="caution">
    <text evidence="5">The sequence shown here is derived from an EMBL/GenBank/DDBJ whole genome shotgun (WGS) entry which is preliminary data.</text>
</comment>
<dbReference type="SUPFAM" id="SSF48726">
    <property type="entry name" value="Immunoglobulin"/>
    <property type="match status" value="1"/>
</dbReference>
<feature type="transmembrane region" description="Helical" evidence="2">
    <location>
        <begin position="136"/>
        <end position="159"/>
    </location>
</feature>
<evidence type="ECO:0008006" key="7">
    <source>
        <dbReference type="Google" id="ProtNLM"/>
    </source>
</evidence>
<dbReference type="GO" id="GO:0000724">
    <property type="term" value="P:double-strand break repair via homologous recombination"/>
    <property type="evidence" value="ECO:0007669"/>
    <property type="project" value="TreeGrafter"/>
</dbReference>
<dbReference type="AlphaFoldDB" id="A0A9Q1DNH1"/>
<evidence type="ECO:0000313" key="6">
    <source>
        <dbReference type="Proteomes" id="UP001152803"/>
    </source>
</evidence>
<dbReference type="Proteomes" id="UP001152803">
    <property type="component" value="Unassembled WGS sequence"/>
</dbReference>
<proteinExistence type="predicted"/>
<keyword evidence="2" id="KW-0812">Transmembrane</keyword>
<accession>A0A9Q1DNH1</accession>
<dbReference type="InterPro" id="IPR013783">
    <property type="entry name" value="Ig-like_fold"/>
</dbReference>
<keyword evidence="2" id="KW-0472">Membrane</keyword>
<reference evidence="5" key="1">
    <citation type="journal article" date="2023" name="Science">
        <title>Genome structures resolve the early diversification of teleost fishes.</title>
        <authorList>
            <person name="Parey E."/>
            <person name="Louis A."/>
            <person name="Montfort J."/>
            <person name="Bouchez O."/>
            <person name="Roques C."/>
            <person name="Iampietro C."/>
            <person name="Lluch J."/>
            <person name="Castinel A."/>
            <person name="Donnadieu C."/>
            <person name="Desvignes T."/>
            <person name="Floi Bucao C."/>
            <person name="Jouanno E."/>
            <person name="Wen M."/>
            <person name="Mejri S."/>
            <person name="Dirks R."/>
            <person name="Jansen H."/>
            <person name="Henkel C."/>
            <person name="Chen W.J."/>
            <person name="Zahm M."/>
            <person name="Cabau C."/>
            <person name="Klopp C."/>
            <person name="Thompson A.W."/>
            <person name="Robinson-Rechavi M."/>
            <person name="Braasch I."/>
            <person name="Lecointre G."/>
            <person name="Bobe J."/>
            <person name="Postlethwait J.H."/>
            <person name="Berthelot C."/>
            <person name="Roest Crollius H."/>
            <person name="Guiguen Y."/>
        </authorList>
    </citation>
    <scope>NUCLEOTIDE SEQUENCE</scope>
    <source>
        <strain evidence="5">Concon-B</strain>
    </source>
</reference>
<organism evidence="5 6">
    <name type="scientific">Conger conger</name>
    <name type="common">Conger eel</name>
    <name type="synonym">Muraena conger</name>
    <dbReference type="NCBI Taxonomy" id="82655"/>
    <lineage>
        <taxon>Eukaryota</taxon>
        <taxon>Metazoa</taxon>
        <taxon>Chordata</taxon>
        <taxon>Craniata</taxon>
        <taxon>Vertebrata</taxon>
        <taxon>Euteleostomi</taxon>
        <taxon>Actinopterygii</taxon>
        <taxon>Neopterygii</taxon>
        <taxon>Teleostei</taxon>
        <taxon>Anguilliformes</taxon>
        <taxon>Congridae</taxon>
        <taxon>Conger</taxon>
    </lineage>
</organism>
<keyword evidence="1" id="KW-0479">Metal-binding</keyword>
<evidence type="ECO:0000256" key="2">
    <source>
        <dbReference type="SAM" id="Phobius"/>
    </source>
</evidence>
<keyword evidence="2" id="KW-1133">Transmembrane helix</keyword>
<protein>
    <recommendedName>
        <fullName evidence="7">SWIM-type domain-containing protein</fullName>
    </recommendedName>
</protein>
<dbReference type="PROSITE" id="PS50835">
    <property type="entry name" value="IG_LIKE"/>
    <property type="match status" value="1"/>
</dbReference>